<dbReference type="HOGENOM" id="CLU_2371571_0_0_0"/>
<name>D1AV79_STRM9</name>
<organism evidence="1 2">
    <name type="scientific">Streptobacillus moniliformis (strain ATCC 14647 / DSM 12112 / NCTC 10651 / 9901)</name>
    <dbReference type="NCBI Taxonomy" id="519441"/>
    <lineage>
        <taxon>Bacteria</taxon>
        <taxon>Fusobacteriati</taxon>
        <taxon>Fusobacteriota</taxon>
        <taxon>Fusobacteriia</taxon>
        <taxon>Fusobacteriales</taxon>
        <taxon>Leptotrichiaceae</taxon>
        <taxon>Streptobacillus</taxon>
    </lineage>
</organism>
<proteinExistence type="predicted"/>
<keyword evidence="2" id="KW-1185">Reference proteome</keyword>
<dbReference type="Proteomes" id="UP000002072">
    <property type="component" value="Chromosome"/>
</dbReference>
<dbReference type="STRING" id="519441.Smon_1184"/>
<dbReference type="KEGG" id="smf:Smon_1184"/>
<dbReference type="AlphaFoldDB" id="D1AV79"/>
<protein>
    <submittedName>
        <fullName evidence="1">Uncharacterized protein</fullName>
    </submittedName>
</protein>
<dbReference type="EMBL" id="CP001779">
    <property type="protein sequence ID" value="ACZ01639.1"/>
    <property type="molecule type" value="Genomic_DNA"/>
</dbReference>
<evidence type="ECO:0000313" key="2">
    <source>
        <dbReference type="Proteomes" id="UP000002072"/>
    </source>
</evidence>
<evidence type="ECO:0000313" key="1">
    <source>
        <dbReference type="EMBL" id="ACZ01639.1"/>
    </source>
</evidence>
<accession>D1AV79</accession>
<sequence length="97" mass="11597">MKRNNKIKQLQQKLAKAVEVEKEKFVDTVKKLLDKYPIYTICSTSDIEKIFKYISENKDKNPIIIELLYEETKSKKEIEDKKEENINEVIEDINNFE</sequence>
<reference evidence="1 2" key="1">
    <citation type="journal article" date="2009" name="Stand. Genomic Sci.">
        <title>Complete genome sequence of Streptobacillus moniliformis type strain (9901T).</title>
        <authorList>
            <person name="Nolan M."/>
            <person name="Gronow S."/>
            <person name="Lapidus A."/>
            <person name="Ivanova N."/>
            <person name="Copeland A."/>
            <person name="Lucas S."/>
            <person name="Del Rio T.G."/>
            <person name="Chen F."/>
            <person name="Tice H."/>
            <person name="Pitluck S."/>
            <person name="Cheng J.F."/>
            <person name="Sims D."/>
            <person name="Meincke L."/>
            <person name="Bruce D."/>
            <person name="Goodwin L."/>
            <person name="Brettin T."/>
            <person name="Han C."/>
            <person name="Detter J.C."/>
            <person name="Ovchinikova G."/>
            <person name="Pati A."/>
            <person name="Mavromatis K."/>
            <person name="Mikhailova N."/>
            <person name="Chen A."/>
            <person name="Palaniappan K."/>
            <person name="Land M."/>
            <person name="Hauser L."/>
            <person name="Chang Y.J."/>
            <person name="Jeffries C.D."/>
            <person name="Rohde M."/>
            <person name="Sproer C."/>
            <person name="Goker M."/>
            <person name="Bristow J."/>
            <person name="Eisen J.A."/>
            <person name="Markowitz V."/>
            <person name="Hugenholtz P."/>
            <person name="Kyrpides N.C."/>
            <person name="Klenk H.P."/>
            <person name="Chain P."/>
        </authorList>
    </citation>
    <scope>NUCLEOTIDE SEQUENCE [LARGE SCALE GENOMIC DNA]</scope>
    <source>
        <strain evidence="2">ATCC 14647 / DSM 12112 / NCTC 10651 / 9901</strain>
    </source>
</reference>
<gene>
    <name evidence="1" type="ordered locus">Smon_1184</name>
</gene>
<dbReference type="GeneID" id="29673610"/>
<dbReference type="RefSeq" id="WP_012859186.1">
    <property type="nucleotide sequence ID" value="NC_013515.1"/>
</dbReference>